<dbReference type="InterPro" id="IPR013517">
    <property type="entry name" value="FG-GAP"/>
</dbReference>
<dbReference type="Pfam" id="PF13517">
    <property type="entry name" value="FG-GAP_3"/>
    <property type="match status" value="3"/>
</dbReference>
<dbReference type="PANTHER" id="PTHR46580">
    <property type="entry name" value="SENSOR KINASE-RELATED"/>
    <property type="match status" value="1"/>
</dbReference>
<dbReference type="CDD" id="cd00603">
    <property type="entry name" value="IPT_PCSR"/>
    <property type="match status" value="1"/>
</dbReference>
<dbReference type="EMBL" id="JAHSPG010000018">
    <property type="protein sequence ID" value="MBV4360641.1"/>
    <property type="molecule type" value="Genomic_DNA"/>
</dbReference>
<dbReference type="InterPro" id="IPR007110">
    <property type="entry name" value="Ig-like_dom"/>
</dbReference>
<dbReference type="Proteomes" id="UP000812270">
    <property type="component" value="Unassembled WGS sequence"/>
</dbReference>
<protein>
    <submittedName>
        <fullName evidence="2">VCBS repeat-containing protein</fullName>
    </submittedName>
</protein>
<evidence type="ECO:0000313" key="2">
    <source>
        <dbReference type="EMBL" id="MBV4360641.1"/>
    </source>
</evidence>
<dbReference type="InterPro" id="IPR026444">
    <property type="entry name" value="Secre_tail"/>
</dbReference>
<feature type="domain" description="Ig-like" evidence="1">
    <location>
        <begin position="1351"/>
        <end position="1438"/>
    </location>
</feature>
<keyword evidence="3" id="KW-1185">Reference proteome</keyword>
<dbReference type="Pfam" id="PF01833">
    <property type="entry name" value="TIG"/>
    <property type="match status" value="2"/>
</dbReference>
<gene>
    <name evidence="2" type="ORF">KTO63_25980</name>
</gene>
<dbReference type="NCBIfam" id="TIGR04183">
    <property type="entry name" value="Por_Secre_tail"/>
    <property type="match status" value="1"/>
</dbReference>
<name>A0A9E2SDC6_9BACT</name>
<evidence type="ECO:0000259" key="1">
    <source>
        <dbReference type="PROSITE" id="PS50835"/>
    </source>
</evidence>
<dbReference type="InterPro" id="IPR002909">
    <property type="entry name" value="IPT_dom"/>
</dbReference>
<dbReference type="PANTHER" id="PTHR46580:SF4">
    <property type="entry name" value="ATP_GTP-BINDING PROTEIN"/>
    <property type="match status" value="1"/>
</dbReference>
<proteinExistence type="predicted"/>
<dbReference type="PROSITE" id="PS50835">
    <property type="entry name" value="IG_LIKE"/>
    <property type="match status" value="2"/>
</dbReference>
<organism evidence="2 3">
    <name type="scientific">Pinibacter aurantiacus</name>
    <dbReference type="NCBI Taxonomy" id="2851599"/>
    <lineage>
        <taxon>Bacteria</taxon>
        <taxon>Pseudomonadati</taxon>
        <taxon>Bacteroidota</taxon>
        <taxon>Chitinophagia</taxon>
        <taxon>Chitinophagales</taxon>
        <taxon>Chitinophagaceae</taxon>
        <taxon>Pinibacter</taxon>
    </lineage>
</organism>
<accession>A0A9E2SDC6</accession>
<dbReference type="RefSeq" id="WP_217795214.1">
    <property type="nucleotide sequence ID" value="NZ_JAHSPG010000018.1"/>
</dbReference>
<dbReference type="Pfam" id="PF18962">
    <property type="entry name" value="Por_Secre_tail"/>
    <property type="match status" value="1"/>
</dbReference>
<comment type="caution">
    <text evidence="2">The sequence shown here is derived from an EMBL/GenBank/DDBJ whole genome shotgun (WGS) entry which is preliminary data.</text>
</comment>
<sequence length="1777" mass="191340">MNLQFLYYLILRKKEYLLFCALFFIFSTAGAQMRKVFLDQYQEDNQVKKISFYSPSSGYVGFSDWVGFTTDTGRTFQRKYIGMANVDFSGYRVNLTFGFTISGVHAVNADTVIVYGDYGFEPSILFSIDSGNTFKLVYHIDYNPNNDYTNSITDMVFPERNSIGYAVTADGIIKSTNKGRTWSKILTSYGYYDYIEAASNNDVFVFAGKTILKTHDGGVYWTPIGAPQNGTPVYAFFRSATQGWVHTAENNDLFYTNDGGKTWTKKNKTGITECPGVKMKFLNDSVGYTIGAAYTIYKTSDSGKIWEPLPRDNDYTYLGYSHNDIYFRNGDQFWAGGGHGFLELTTNGGGTPLPRAFYAVDTSGVYNTKTVKLVNYSKQGYQYQWFINDSLIATTYDASYVRDIYASVDTVKLVVSNNGKTDTLVQYPYFIPAQRPKLPLIDSFDPTTASKYTVVNIKGKNLTGTTTVSFGGVAATAISVIADTLVKATVGTGATGDVVLTTPVGTTTKSGFIFTTFLAVRTFAPMSGPVGTIVTITGTNFSTTPANNIVYIGGIRAIVSSATNTELKVVVPAGTTYKPMSVTVGGLTTYSNLPFVTTFAGGGDITANYWPTRKVFTIPTGSQLLGNHDLNNDGKTELITARIQDGNDFTVLKNTSTIDSFYFEAQPAIHIANGFDLNSQFAVCDVDGDGRADIVETDNRMNFMYVLKNTSSGGNISLSAPIDILKDPYKTTIKAISIADFDGDGKPDLFGPTGDAGSGIRIYQNTTAAGNMSFKLLPASLIRDIHYDPTIIGDCNAADLDGDGRPDLIVSTRQETLIFKNTGYPGTIAFAPPIAIPPPVSVDQLSIRSNSFVADIDMDGKPDIVVNGNYYTQMAILRNTTTGGAISFAAPVYYASFKAIEGAAVSDVNGDGYPDLLAGLATETEPNNKIAKLSVWQNKSTPGSIAFGDRFDFAYDSSNRIPRFAIADYNNDGIPDVGFSETFGFSILLTSGNVTVDLCEDGPVSIKSDLNGATYQWQLKTNGVFNDIVDNNNYSGAKTAELKIKNVPFAWNGYEFRCKINNSSTVSKTFELVIKKKLVPSLTITSTDTVICAGTQVDFEGHPVNGGPYVDFRWFVNGKPLDATNTSLTLWDLKDKDSVSAMFTSSDGCITTPTATSNIIVMKVNPTIEPEVTISSKDTIICEGANATFTASAINAGTPTYYWRINGVDSIPGSADSVFSKTTLINGDVVSVWIKSTLTCAKPDIAFSNYITVTTKPNGPATVSIEASDTIACKGTPVTFSVVSVNTNPSISYQWMKNGASVGENKSSYTDSTLANGDKVSVTESLMGTCGNPVSVNSNEIVMKVPSSANPTVAITTPERTICKGQSATFTATIQNGDAASSYQWMKNGNTVGANQSTYVDTTLREGDSIKVEIKTKGYCAAPAVVSSNSIVMHVRVAPVLNVSINASATSICSGEPVTFTATGADSVDEYKWTKNGIWVGQNLSVYKDSSLLNGDVIILSATQHTACGLITAPSNSITITVGNKTLPTVAISTATPQICAGTVAQLTVQIANGGNTPLYEWLINGTGTNIHSATFISTNLKDGDKIQVRLITDSRCALQDTVFSNVISMKVSGNETIALADTLIKICVGSGTTIGRDAEQGYNYSWRSSPAGFTSSQSNPFVSPTRTTLYELTRINIGTGCIATAHVKVTVDSCQDVVSVYPNPASTEVTVQVNSNDNDVKNFQLMDSNGQVVLFTQFTTNVTKVNISKLPTGQYYFRVTTGFGDVLKTGRLMILH</sequence>
<feature type="domain" description="Ig-like" evidence="1">
    <location>
        <begin position="1243"/>
        <end position="1330"/>
    </location>
</feature>
<evidence type="ECO:0000313" key="3">
    <source>
        <dbReference type="Proteomes" id="UP000812270"/>
    </source>
</evidence>
<reference evidence="2" key="1">
    <citation type="submission" date="2021-06" db="EMBL/GenBank/DDBJ databases">
        <authorList>
            <person name="Huq M.A."/>
        </authorList>
    </citation>
    <scope>NUCLEOTIDE SEQUENCE</scope>
    <source>
        <strain evidence="2">MAH-26</strain>
    </source>
</reference>